<reference evidence="5" key="1">
    <citation type="submission" date="2016-10" db="EMBL/GenBank/DDBJ databases">
        <authorList>
            <person name="Varghese N."/>
            <person name="Submissions S."/>
        </authorList>
    </citation>
    <scope>NUCLEOTIDE SEQUENCE [LARGE SCALE GENOMIC DNA]</scope>
    <source>
        <strain evidence="5">CGMCC 1.9230</strain>
    </source>
</reference>
<keyword evidence="5" id="KW-1185">Reference proteome</keyword>
<name>A0A1H5WTJ0_9FLAO</name>
<evidence type="ECO:0000256" key="2">
    <source>
        <dbReference type="ARBA" id="ARBA00022729"/>
    </source>
</evidence>
<evidence type="ECO:0000256" key="1">
    <source>
        <dbReference type="ARBA" id="ARBA00005445"/>
    </source>
</evidence>
<organism evidence="4 5">
    <name type="scientific">Flavobacterium urumqiense</name>
    <dbReference type="NCBI Taxonomy" id="935224"/>
    <lineage>
        <taxon>Bacteria</taxon>
        <taxon>Pseudomonadati</taxon>
        <taxon>Bacteroidota</taxon>
        <taxon>Flavobacteriia</taxon>
        <taxon>Flavobacteriales</taxon>
        <taxon>Flavobacteriaceae</taxon>
        <taxon>Flavobacterium</taxon>
    </lineage>
</organism>
<feature type="signal peptide" evidence="3">
    <location>
        <begin position="1"/>
        <end position="23"/>
    </location>
</feature>
<comment type="similarity">
    <text evidence="1">Belongs to the ice-binding protein family.</text>
</comment>
<sequence>MRNNTLFLYVLFLIISEMSSAQVGIGTANPEASSVLDVYSTNKGFLMPRLTTVQRDAISLPTTGLLIYNTTTSIFNFYDLGWKDFITGLVLPINGGTGIANSNASTLALPGAFATTITTTGLTNVTLPRSGTLYGTETGSTTSVQIQNSLTDETGTGKLVFSDSATFTGIPLAPTAAIGTNTTQLATTAFVLANSDNFNSVNATEEIETNSNTAVVIPEMSLTPAAGTYLVMFNGQYSIPTSYTSRSVNTAQGELDLKTAYDHLIVVPNTNASHAPSFGSGEILIAGVYAIGAAASVAGTLFLDAQGKPNAVFIFKIGGALTTGSATNIVLINGASACNVFWVVEGAVSMAASTVMKGTIIANNGAVFMGANGTFEGRIFSTTGAISFGPGTAYMPLSCSYLDLGILATFVMFTSNGAVSNTANSYLTGDIGTNLGDISGFEYSSVNGSLFKPGITTVATTSKALATLSIYQNGVLVPNSSRTCASNLNTGSISLQAIATVSSGQNIDIRWEIDSDAIILKNRILMIMSVR</sequence>
<protein>
    <recommendedName>
        <fullName evidence="6">DUF3494 domain-containing protein</fullName>
    </recommendedName>
</protein>
<gene>
    <name evidence="4" type="ORF">SAMN04488130_10536</name>
</gene>
<dbReference type="AlphaFoldDB" id="A0A1H5WTJ0"/>
<accession>A0A1H5WTJ0</accession>
<dbReference type="OrthoDB" id="2082707at2"/>
<evidence type="ECO:0000313" key="5">
    <source>
        <dbReference type="Proteomes" id="UP000236737"/>
    </source>
</evidence>
<feature type="chain" id="PRO_5009288691" description="DUF3494 domain-containing protein" evidence="3">
    <location>
        <begin position="24"/>
        <end position="531"/>
    </location>
</feature>
<dbReference type="EMBL" id="FNVP01000005">
    <property type="protein sequence ID" value="SEG02476.1"/>
    <property type="molecule type" value="Genomic_DNA"/>
</dbReference>
<dbReference type="Pfam" id="PF11999">
    <property type="entry name" value="Ice_binding"/>
    <property type="match status" value="1"/>
</dbReference>
<proteinExistence type="inferred from homology"/>
<dbReference type="Proteomes" id="UP000236737">
    <property type="component" value="Unassembled WGS sequence"/>
</dbReference>
<evidence type="ECO:0000313" key="4">
    <source>
        <dbReference type="EMBL" id="SEG02476.1"/>
    </source>
</evidence>
<evidence type="ECO:0008006" key="6">
    <source>
        <dbReference type="Google" id="ProtNLM"/>
    </source>
</evidence>
<dbReference type="InterPro" id="IPR021884">
    <property type="entry name" value="Ice-bd_prot"/>
</dbReference>
<evidence type="ECO:0000256" key="3">
    <source>
        <dbReference type="SAM" id="SignalP"/>
    </source>
</evidence>
<dbReference type="RefSeq" id="WP_103999610.1">
    <property type="nucleotide sequence ID" value="NZ_FNVP01000005.1"/>
</dbReference>
<keyword evidence="2 3" id="KW-0732">Signal</keyword>